<evidence type="ECO:0000256" key="1">
    <source>
        <dbReference type="SAM" id="MobiDB-lite"/>
    </source>
</evidence>
<comment type="caution">
    <text evidence="2">The sequence shown here is derived from an EMBL/GenBank/DDBJ whole genome shotgun (WGS) entry which is preliminary data.</text>
</comment>
<sequence>MPKSVKVQSLAKVDGPDDPSAGPSETMVTIPDPGSVFTIGLDVIVSCYFMVKAKYKGPVASPENKNLDSEVATSASGVSDASATLPDARVTANLKCMLQRLNIA</sequence>
<feature type="region of interest" description="Disordered" evidence="1">
    <location>
        <begin position="1"/>
        <end position="26"/>
    </location>
</feature>
<dbReference type="EMBL" id="VSWC01000145">
    <property type="protein sequence ID" value="KAA1076278.1"/>
    <property type="molecule type" value="Genomic_DNA"/>
</dbReference>
<gene>
    <name evidence="2" type="ORF">PGT21_000934</name>
    <name evidence="3" type="ORF">PGTUg99_029989</name>
</gene>
<evidence type="ECO:0000313" key="5">
    <source>
        <dbReference type="Proteomes" id="UP000325313"/>
    </source>
</evidence>
<dbReference type="Proteomes" id="UP000324748">
    <property type="component" value="Unassembled WGS sequence"/>
</dbReference>
<name>A0A5B0MJ52_PUCGR</name>
<protein>
    <submittedName>
        <fullName evidence="2">Uncharacterized protein</fullName>
    </submittedName>
</protein>
<organism evidence="2 4">
    <name type="scientific">Puccinia graminis f. sp. tritici</name>
    <dbReference type="NCBI Taxonomy" id="56615"/>
    <lineage>
        <taxon>Eukaryota</taxon>
        <taxon>Fungi</taxon>
        <taxon>Dikarya</taxon>
        <taxon>Basidiomycota</taxon>
        <taxon>Pucciniomycotina</taxon>
        <taxon>Pucciniomycetes</taxon>
        <taxon>Pucciniales</taxon>
        <taxon>Pucciniaceae</taxon>
        <taxon>Puccinia</taxon>
    </lineage>
</organism>
<dbReference type="Proteomes" id="UP000325313">
    <property type="component" value="Unassembled WGS sequence"/>
</dbReference>
<dbReference type="AlphaFoldDB" id="A0A5B0MJ52"/>
<dbReference type="EMBL" id="VDEP01000038">
    <property type="protein sequence ID" value="KAA1135671.1"/>
    <property type="molecule type" value="Genomic_DNA"/>
</dbReference>
<accession>A0A5B0MJ52</accession>
<reference evidence="4 5" key="1">
    <citation type="submission" date="2019-05" db="EMBL/GenBank/DDBJ databases">
        <title>Emergence of the Ug99 lineage of the wheat stem rust pathogen through somatic hybridization.</title>
        <authorList>
            <person name="Li F."/>
            <person name="Upadhyaya N.M."/>
            <person name="Sperschneider J."/>
            <person name="Matny O."/>
            <person name="Nguyen-Phuc H."/>
            <person name="Mago R."/>
            <person name="Raley C."/>
            <person name="Miller M.E."/>
            <person name="Silverstein K.A.T."/>
            <person name="Henningsen E."/>
            <person name="Hirsch C.D."/>
            <person name="Visser B."/>
            <person name="Pretorius Z.A."/>
            <person name="Steffenson B.J."/>
            <person name="Schwessinger B."/>
            <person name="Dodds P.N."/>
            <person name="Figueroa M."/>
        </authorList>
    </citation>
    <scope>NUCLEOTIDE SEQUENCE [LARGE SCALE GENOMIC DNA]</scope>
    <source>
        <strain evidence="2">21-0</strain>
        <strain evidence="3 5">Ug99</strain>
    </source>
</reference>
<evidence type="ECO:0000313" key="4">
    <source>
        <dbReference type="Proteomes" id="UP000324748"/>
    </source>
</evidence>
<proteinExistence type="predicted"/>
<evidence type="ECO:0000313" key="3">
    <source>
        <dbReference type="EMBL" id="KAA1135671.1"/>
    </source>
</evidence>
<dbReference type="OrthoDB" id="10282972at2759"/>
<evidence type="ECO:0000313" key="2">
    <source>
        <dbReference type="EMBL" id="KAA1076278.1"/>
    </source>
</evidence>
<keyword evidence="4" id="KW-1185">Reference proteome</keyword>